<feature type="region of interest" description="Disordered" evidence="1">
    <location>
        <begin position="95"/>
        <end position="116"/>
    </location>
</feature>
<name>A0ABR2RJQ5_9ROSI</name>
<dbReference type="PANTHER" id="PTHR27003">
    <property type="entry name" value="OS07G0166700 PROTEIN"/>
    <property type="match status" value="1"/>
</dbReference>
<gene>
    <name evidence="2" type="ORF">V6N11_041202</name>
</gene>
<keyword evidence="3" id="KW-1185">Reference proteome</keyword>
<evidence type="ECO:0000313" key="2">
    <source>
        <dbReference type="EMBL" id="KAK9013183.1"/>
    </source>
</evidence>
<dbReference type="SUPFAM" id="SSF56112">
    <property type="entry name" value="Protein kinase-like (PK-like)"/>
    <property type="match status" value="1"/>
</dbReference>
<reference evidence="2 3" key="1">
    <citation type="journal article" date="2024" name="G3 (Bethesda)">
        <title>Genome assembly of Hibiscus sabdariffa L. provides insights into metabolisms of medicinal natural products.</title>
        <authorList>
            <person name="Kim T."/>
        </authorList>
    </citation>
    <scope>NUCLEOTIDE SEQUENCE [LARGE SCALE GENOMIC DNA]</scope>
    <source>
        <strain evidence="2">TK-2024</strain>
        <tissue evidence="2">Old leaves</tissue>
    </source>
</reference>
<organism evidence="2 3">
    <name type="scientific">Hibiscus sabdariffa</name>
    <name type="common">roselle</name>
    <dbReference type="NCBI Taxonomy" id="183260"/>
    <lineage>
        <taxon>Eukaryota</taxon>
        <taxon>Viridiplantae</taxon>
        <taxon>Streptophyta</taxon>
        <taxon>Embryophyta</taxon>
        <taxon>Tracheophyta</taxon>
        <taxon>Spermatophyta</taxon>
        <taxon>Magnoliopsida</taxon>
        <taxon>eudicotyledons</taxon>
        <taxon>Gunneridae</taxon>
        <taxon>Pentapetalae</taxon>
        <taxon>rosids</taxon>
        <taxon>malvids</taxon>
        <taxon>Malvales</taxon>
        <taxon>Malvaceae</taxon>
        <taxon>Malvoideae</taxon>
        <taxon>Hibiscus</taxon>
    </lineage>
</organism>
<dbReference type="InterPro" id="IPR045272">
    <property type="entry name" value="ANXUR1/2-like"/>
</dbReference>
<evidence type="ECO:0008006" key="4">
    <source>
        <dbReference type="Google" id="ProtNLM"/>
    </source>
</evidence>
<dbReference type="Gene3D" id="1.10.510.10">
    <property type="entry name" value="Transferase(Phosphotransferase) domain 1"/>
    <property type="match status" value="1"/>
</dbReference>
<comment type="caution">
    <text evidence="2">The sequence shown here is derived from an EMBL/GenBank/DDBJ whole genome shotgun (WGS) entry which is preliminary data.</text>
</comment>
<evidence type="ECO:0000313" key="3">
    <source>
        <dbReference type="Proteomes" id="UP001396334"/>
    </source>
</evidence>
<dbReference type="Gene3D" id="2.60.120.430">
    <property type="entry name" value="Galactose-binding lectin"/>
    <property type="match status" value="1"/>
</dbReference>
<accession>A0ABR2RJQ5</accession>
<dbReference type="InterPro" id="IPR011009">
    <property type="entry name" value="Kinase-like_dom_sf"/>
</dbReference>
<feature type="compositionally biased region" description="Polar residues" evidence="1">
    <location>
        <begin position="95"/>
        <end position="106"/>
    </location>
</feature>
<proteinExistence type="predicted"/>
<dbReference type="Proteomes" id="UP001396334">
    <property type="component" value="Unassembled WGS sequence"/>
</dbReference>
<sequence length="178" mass="20035">MLITGIKGTLGYLDPEYARGHTLTEKADVYAFDVLLFEELCAGKVLDTKLPEPEMNLARWAKNCIEDGTLYRAIDPYLIGKMAPRVFQGGRFWESDQSSKFGPSESSRNKTEAYEADTQGSVETVPCMTARISTSEFNYAFHLTPGQKLVRLFWLSTMILNSTSPRPFSLSELVLLLY</sequence>
<dbReference type="PANTHER" id="PTHR27003:SF451">
    <property type="entry name" value="PROTEIN KINASE DOMAIN-CONTAINING PROTEIN"/>
    <property type="match status" value="1"/>
</dbReference>
<protein>
    <recommendedName>
        <fullName evidence="4">Protein kinase domain-containing protein</fullName>
    </recommendedName>
</protein>
<dbReference type="EMBL" id="JBBPBN010000022">
    <property type="protein sequence ID" value="KAK9013183.1"/>
    <property type="molecule type" value="Genomic_DNA"/>
</dbReference>
<evidence type="ECO:0000256" key="1">
    <source>
        <dbReference type="SAM" id="MobiDB-lite"/>
    </source>
</evidence>